<organism evidence="11 12">
    <name type="scientific">Roseibium denhamense</name>
    <dbReference type="NCBI Taxonomy" id="76305"/>
    <lineage>
        <taxon>Bacteria</taxon>
        <taxon>Pseudomonadati</taxon>
        <taxon>Pseudomonadota</taxon>
        <taxon>Alphaproteobacteria</taxon>
        <taxon>Hyphomicrobiales</taxon>
        <taxon>Stappiaceae</taxon>
        <taxon>Roseibium</taxon>
    </lineage>
</organism>
<protein>
    <recommendedName>
        <fullName evidence="9">Transport permease protein</fullName>
    </recommendedName>
</protein>
<dbReference type="PANTHER" id="PTHR30413:SF8">
    <property type="entry name" value="TRANSPORT PERMEASE PROTEIN"/>
    <property type="match status" value="1"/>
</dbReference>
<keyword evidence="4 9" id="KW-1003">Cell membrane</keyword>
<keyword evidence="3 9" id="KW-0813">Transport</keyword>
<evidence type="ECO:0000256" key="8">
    <source>
        <dbReference type="ARBA" id="ARBA00023136"/>
    </source>
</evidence>
<evidence type="ECO:0000256" key="7">
    <source>
        <dbReference type="ARBA" id="ARBA00022989"/>
    </source>
</evidence>
<reference evidence="11 12" key="1">
    <citation type="submission" date="2017-05" db="EMBL/GenBank/DDBJ databases">
        <authorList>
            <person name="Varghese N."/>
            <person name="Submissions S."/>
        </authorList>
    </citation>
    <scope>NUCLEOTIDE SEQUENCE [LARGE SCALE GENOMIC DNA]</scope>
    <source>
        <strain evidence="11 12">DSM 15949</strain>
    </source>
</reference>
<evidence type="ECO:0000256" key="5">
    <source>
        <dbReference type="ARBA" id="ARBA00022519"/>
    </source>
</evidence>
<comment type="caution">
    <text evidence="9">Lacks conserved residue(s) required for the propagation of feature annotation.</text>
</comment>
<feature type="transmembrane region" description="Helical" evidence="9">
    <location>
        <begin position="235"/>
        <end position="254"/>
    </location>
</feature>
<dbReference type="PROSITE" id="PS51012">
    <property type="entry name" value="ABC_TM2"/>
    <property type="match status" value="1"/>
</dbReference>
<dbReference type="RefSeq" id="WP_155189072.1">
    <property type="nucleotide sequence ID" value="NZ_BAAAEA010000010.1"/>
</dbReference>
<keyword evidence="5" id="KW-0997">Cell inner membrane</keyword>
<comment type="caution">
    <text evidence="11">The sequence shown here is derived from an EMBL/GenBank/DDBJ whole genome shotgun (WGS) entry which is preliminary data.</text>
</comment>
<dbReference type="EMBL" id="FXTT01000013">
    <property type="protein sequence ID" value="SMP37431.1"/>
    <property type="molecule type" value="Genomic_DNA"/>
</dbReference>
<evidence type="ECO:0000259" key="10">
    <source>
        <dbReference type="PROSITE" id="PS51012"/>
    </source>
</evidence>
<gene>
    <name evidence="11" type="ORF">SAMN06265374_0099</name>
</gene>
<feature type="transmembrane region" description="Helical" evidence="9">
    <location>
        <begin position="35"/>
        <end position="56"/>
    </location>
</feature>
<feature type="transmembrane region" description="Helical" evidence="9">
    <location>
        <begin position="146"/>
        <end position="170"/>
    </location>
</feature>
<feature type="transmembrane region" description="Helical" evidence="9">
    <location>
        <begin position="110"/>
        <end position="134"/>
    </location>
</feature>
<evidence type="ECO:0000256" key="9">
    <source>
        <dbReference type="RuleBase" id="RU361157"/>
    </source>
</evidence>
<accession>A0ABY1PMG5</accession>
<evidence type="ECO:0000313" key="11">
    <source>
        <dbReference type="EMBL" id="SMP37431.1"/>
    </source>
</evidence>
<keyword evidence="8 9" id="KW-0472">Membrane</keyword>
<keyword evidence="12" id="KW-1185">Reference proteome</keyword>
<dbReference type="Proteomes" id="UP001157914">
    <property type="component" value="Unassembled WGS sequence"/>
</dbReference>
<dbReference type="InterPro" id="IPR047817">
    <property type="entry name" value="ABC2_TM_bact-type"/>
</dbReference>
<feature type="transmembrane region" description="Helical" evidence="9">
    <location>
        <begin position="63"/>
        <end position="81"/>
    </location>
</feature>
<evidence type="ECO:0000256" key="4">
    <source>
        <dbReference type="ARBA" id="ARBA00022475"/>
    </source>
</evidence>
<sequence length="263" mass="29841">MYSETLIQSLRRQFNIVFALVVREMTTRYGNKFGGYMWAVLDPVLTIAILTTVFSAIARVPPLGRSFTLFFATGYVAFYMYRSTSDQVSAAIQSNRALLNYPVVRPYDAIIARILLQIATLYIVNVLLFGGLALMVSFPRLDLESVFLASLIAITLGAGVGISNIVWFHLSSTYQQVWGIINRPAFIVSGVFFLPEDIPEPFQTYLLWNPLVHIIGLFRQGFYPTYRASYLDMTYIVGLAVFSLVFGLFMVWLFDAKLREEQQ</sequence>
<evidence type="ECO:0000256" key="2">
    <source>
        <dbReference type="ARBA" id="ARBA00007783"/>
    </source>
</evidence>
<comment type="subcellular location">
    <subcellularLocation>
        <location evidence="1 9">Cell inner membrane</location>
        <topology evidence="1 9">Multi-pass membrane protein</topology>
    </subcellularLocation>
</comment>
<feature type="domain" description="ABC transmembrane type-2" evidence="10">
    <location>
        <begin position="34"/>
        <end position="257"/>
    </location>
</feature>
<keyword evidence="6 9" id="KW-0812">Transmembrane</keyword>
<keyword evidence="7 9" id="KW-1133">Transmembrane helix</keyword>
<name>A0ABY1PMG5_9HYPH</name>
<evidence type="ECO:0000256" key="6">
    <source>
        <dbReference type="ARBA" id="ARBA00022692"/>
    </source>
</evidence>
<comment type="similarity">
    <text evidence="2 9">Belongs to the ABC-2 integral membrane protein family.</text>
</comment>
<dbReference type="PRINTS" id="PR00164">
    <property type="entry name" value="ABC2TRNSPORT"/>
</dbReference>
<dbReference type="InterPro" id="IPR000412">
    <property type="entry name" value="ABC_2_transport"/>
</dbReference>
<dbReference type="Pfam" id="PF01061">
    <property type="entry name" value="ABC2_membrane"/>
    <property type="match status" value="1"/>
</dbReference>
<evidence type="ECO:0000313" key="12">
    <source>
        <dbReference type="Proteomes" id="UP001157914"/>
    </source>
</evidence>
<dbReference type="PANTHER" id="PTHR30413">
    <property type="entry name" value="INNER MEMBRANE TRANSPORT PERMEASE"/>
    <property type="match status" value="1"/>
</dbReference>
<evidence type="ECO:0000256" key="1">
    <source>
        <dbReference type="ARBA" id="ARBA00004429"/>
    </source>
</evidence>
<evidence type="ECO:0000256" key="3">
    <source>
        <dbReference type="ARBA" id="ARBA00022448"/>
    </source>
</evidence>
<dbReference type="InterPro" id="IPR013525">
    <property type="entry name" value="ABC2_TM"/>
</dbReference>
<proteinExistence type="inferred from homology"/>